<evidence type="ECO:0000256" key="3">
    <source>
        <dbReference type="SAM" id="MobiDB-lite"/>
    </source>
</evidence>
<dbReference type="InterPro" id="IPR008937">
    <property type="entry name" value="Ras-like_GEF"/>
</dbReference>
<dbReference type="Gene3D" id="1.20.870.10">
    <property type="entry name" value="Son of sevenless (SoS) protein Chain: S domain 1"/>
    <property type="match status" value="1"/>
</dbReference>
<name>A0A316UFW9_9BASI</name>
<protein>
    <submittedName>
        <fullName evidence="6">Ras GEF</fullName>
    </submittedName>
</protein>
<dbReference type="PROSITE" id="PS00720">
    <property type="entry name" value="RASGEF"/>
    <property type="match status" value="1"/>
</dbReference>
<sequence>MYLGPGVAVPNGPTAGQNGLRDRAGSTATAVSSAAGSAKKAGSRRATQDEFGIASNEDSPVRGGKLKKFFGEDEAQMLQQQPLSAQNESLPPVAKKAVDESPWYLGPDYLPEDIVISAEGQVKGATLHALVARLTMHNTFDAPFNNTFLLTYRSFATTDELMNLLFARFRINSPEGLTAEQHSEWVSKKQMPVRLRVFNVLKSWLESYIYEGEDDRHLHTIRRFTDEMAHHGMENPAKQLGKLLDKREGGEGLTVRKLILPESAPPPVLPKTRNIKFLDIDALEMGRQLSLMDHGLYCKIKPAECLGKAWSNADSADRMAAGIKETISTSNQITGWVAESILVQQDLKKRAAWLKHFIAIADACRSLNNFSTMTAIVSGLNSAPVFRLKRTWDALNQRFIVMLEGMNKIMQSSKNFADYREMVHRLNPPCVPFLGVYLTDLTFIEDGNPDRLKSDERLINFGKRQKTAEVIREIMIYQATPYNLSVVPGVQRFIMANLISARNDNELYQQSLKLEPREREDEKISRLLAESGFL</sequence>
<evidence type="ECO:0000259" key="4">
    <source>
        <dbReference type="PROSITE" id="PS50009"/>
    </source>
</evidence>
<dbReference type="GeneID" id="37011846"/>
<dbReference type="PANTHER" id="PTHR23113">
    <property type="entry name" value="GUANINE NUCLEOTIDE EXCHANGE FACTOR"/>
    <property type="match status" value="1"/>
</dbReference>
<evidence type="ECO:0000256" key="1">
    <source>
        <dbReference type="ARBA" id="ARBA00022658"/>
    </source>
</evidence>
<dbReference type="GO" id="GO:0007265">
    <property type="term" value="P:Ras protein signal transduction"/>
    <property type="evidence" value="ECO:0007669"/>
    <property type="project" value="TreeGrafter"/>
</dbReference>
<dbReference type="Pfam" id="PF00617">
    <property type="entry name" value="RasGEF"/>
    <property type="match status" value="1"/>
</dbReference>
<organism evidence="6 7">
    <name type="scientific">Pseudomicrostroma glucosiphilum</name>
    <dbReference type="NCBI Taxonomy" id="1684307"/>
    <lineage>
        <taxon>Eukaryota</taxon>
        <taxon>Fungi</taxon>
        <taxon>Dikarya</taxon>
        <taxon>Basidiomycota</taxon>
        <taxon>Ustilaginomycotina</taxon>
        <taxon>Exobasidiomycetes</taxon>
        <taxon>Microstromatales</taxon>
        <taxon>Microstromatales incertae sedis</taxon>
        <taxon>Pseudomicrostroma</taxon>
    </lineage>
</organism>
<dbReference type="Pfam" id="PF00618">
    <property type="entry name" value="RasGEF_N"/>
    <property type="match status" value="1"/>
</dbReference>
<dbReference type="InterPro" id="IPR019804">
    <property type="entry name" value="Ras_G-nucl-exch_fac_CS"/>
</dbReference>
<dbReference type="InterPro" id="IPR001895">
    <property type="entry name" value="RASGEF_cat_dom"/>
</dbReference>
<dbReference type="AlphaFoldDB" id="A0A316UFW9"/>
<evidence type="ECO:0000256" key="2">
    <source>
        <dbReference type="PROSITE-ProRule" id="PRU00168"/>
    </source>
</evidence>
<dbReference type="InterPro" id="IPR023578">
    <property type="entry name" value="Ras_GEF_dom_sf"/>
</dbReference>
<dbReference type="STRING" id="1684307.A0A316UFW9"/>
<feature type="domain" description="N-terminal Ras-GEF" evidence="5">
    <location>
        <begin position="118"/>
        <end position="248"/>
    </location>
</feature>
<dbReference type="OrthoDB" id="546434at2759"/>
<dbReference type="InterPro" id="IPR036964">
    <property type="entry name" value="RASGEF_cat_dom_sf"/>
</dbReference>
<dbReference type="GO" id="GO:0005886">
    <property type="term" value="C:plasma membrane"/>
    <property type="evidence" value="ECO:0007669"/>
    <property type="project" value="TreeGrafter"/>
</dbReference>
<dbReference type="RefSeq" id="XP_025351312.1">
    <property type="nucleotide sequence ID" value="XM_025490112.1"/>
</dbReference>
<dbReference type="EMBL" id="KZ819321">
    <property type="protein sequence ID" value="PWN24152.1"/>
    <property type="molecule type" value="Genomic_DNA"/>
</dbReference>
<reference evidence="6 7" key="1">
    <citation type="journal article" date="2018" name="Mol. Biol. Evol.">
        <title>Broad Genomic Sampling Reveals a Smut Pathogenic Ancestry of the Fungal Clade Ustilaginomycotina.</title>
        <authorList>
            <person name="Kijpornyongpan T."/>
            <person name="Mondo S.J."/>
            <person name="Barry K."/>
            <person name="Sandor L."/>
            <person name="Lee J."/>
            <person name="Lipzen A."/>
            <person name="Pangilinan J."/>
            <person name="LaButti K."/>
            <person name="Hainaut M."/>
            <person name="Henrissat B."/>
            <person name="Grigoriev I.V."/>
            <person name="Spatafora J.W."/>
            <person name="Aime M.C."/>
        </authorList>
    </citation>
    <scope>NUCLEOTIDE SEQUENCE [LARGE SCALE GENOMIC DNA]</scope>
    <source>
        <strain evidence="6 7">MCA 4718</strain>
    </source>
</reference>
<dbReference type="PROSITE" id="PS50212">
    <property type="entry name" value="RASGEF_NTER"/>
    <property type="match status" value="1"/>
</dbReference>
<dbReference type="SMART" id="SM00229">
    <property type="entry name" value="RasGEFN"/>
    <property type="match status" value="1"/>
</dbReference>
<dbReference type="CDD" id="cd00155">
    <property type="entry name" value="RasGEF"/>
    <property type="match status" value="1"/>
</dbReference>
<feature type="compositionally biased region" description="Low complexity" evidence="3">
    <location>
        <begin position="25"/>
        <end position="40"/>
    </location>
</feature>
<dbReference type="GO" id="GO:0005085">
    <property type="term" value="F:guanyl-nucleotide exchange factor activity"/>
    <property type="evidence" value="ECO:0007669"/>
    <property type="project" value="UniProtKB-KW"/>
</dbReference>
<evidence type="ECO:0000313" key="6">
    <source>
        <dbReference type="EMBL" id="PWN24152.1"/>
    </source>
</evidence>
<dbReference type="CDD" id="cd06224">
    <property type="entry name" value="REM"/>
    <property type="match status" value="1"/>
</dbReference>
<keyword evidence="7" id="KW-1185">Reference proteome</keyword>
<dbReference type="Proteomes" id="UP000245942">
    <property type="component" value="Unassembled WGS sequence"/>
</dbReference>
<dbReference type="InterPro" id="IPR000651">
    <property type="entry name" value="Ras-like_Gua-exchang_fac_N"/>
</dbReference>
<dbReference type="SUPFAM" id="SSF48366">
    <property type="entry name" value="Ras GEF"/>
    <property type="match status" value="1"/>
</dbReference>
<accession>A0A316UFW9</accession>
<evidence type="ECO:0000313" key="7">
    <source>
        <dbReference type="Proteomes" id="UP000245942"/>
    </source>
</evidence>
<gene>
    <name evidence="6" type="ORF">BCV69DRAFT_244483</name>
</gene>
<dbReference type="PANTHER" id="PTHR23113:SF368">
    <property type="entry name" value="CELL DIVISION CONTROL PROTEIN 25"/>
    <property type="match status" value="1"/>
</dbReference>
<proteinExistence type="predicted"/>
<dbReference type="SMART" id="SM00147">
    <property type="entry name" value="RasGEF"/>
    <property type="match status" value="1"/>
</dbReference>
<dbReference type="Gene3D" id="1.10.840.10">
    <property type="entry name" value="Ras guanine-nucleotide exchange factors catalytic domain"/>
    <property type="match status" value="1"/>
</dbReference>
<feature type="domain" description="Ras-GEF" evidence="4">
    <location>
        <begin position="281"/>
        <end position="517"/>
    </location>
</feature>
<keyword evidence="1 2" id="KW-0344">Guanine-nucleotide releasing factor</keyword>
<feature type="region of interest" description="Disordered" evidence="3">
    <location>
        <begin position="1"/>
        <end position="58"/>
    </location>
</feature>
<dbReference type="PROSITE" id="PS50009">
    <property type="entry name" value="RASGEF_CAT"/>
    <property type="match status" value="1"/>
</dbReference>
<evidence type="ECO:0000259" key="5">
    <source>
        <dbReference type="PROSITE" id="PS50212"/>
    </source>
</evidence>